<gene>
    <name evidence="6" type="ORF">M670_02641</name>
</gene>
<dbReference type="InterPro" id="IPR037925">
    <property type="entry name" value="FlgE/F/G-like"/>
</dbReference>
<dbReference type="InterPro" id="IPR019776">
    <property type="entry name" value="Flagellar_basal_body_rod_CS"/>
</dbReference>
<accession>A0A072NL94</accession>
<dbReference type="EMBL" id="JJRY01000009">
    <property type="protein sequence ID" value="KEF38221.1"/>
    <property type="molecule type" value="Genomic_DNA"/>
</dbReference>
<organism evidence="6 7">
    <name type="scientific">Schinkia azotoformans MEV2011</name>
    <dbReference type="NCBI Taxonomy" id="1348973"/>
    <lineage>
        <taxon>Bacteria</taxon>
        <taxon>Bacillati</taxon>
        <taxon>Bacillota</taxon>
        <taxon>Bacilli</taxon>
        <taxon>Bacillales</taxon>
        <taxon>Bacillaceae</taxon>
        <taxon>Calidifontibacillus/Schinkia group</taxon>
        <taxon>Schinkia</taxon>
    </lineage>
</organism>
<dbReference type="InterPro" id="IPR010930">
    <property type="entry name" value="Flg_bb/hook_C_dom"/>
</dbReference>
<dbReference type="InterPro" id="IPR001444">
    <property type="entry name" value="Flag_bb_rod_N"/>
</dbReference>
<evidence type="ECO:0000259" key="4">
    <source>
        <dbReference type="Pfam" id="PF06429"/>
    </source>
</evidence>
<evidence type="ECO:0000313" key="6">
    <source>
        <dbReference type="EMBL" id="KEF38221.1"/>
    </source>
</evidence>
<evidence type="ECO:0000259" key="3">
    <source>
        <dbReference type="Pfam" id="PF00460"/>
    </source>
</evidence>
<dbReference type="RefSeq" id="WP_035195974.1">
    <property type="nucleotide sequence ID" value="NZ_JJRY01000009.1"/>
</dbReference>
<comment type="caution">
    <text evidence="6">The sequence shown here is derived from an EMBL/GenBank/DDBJ whole genome shotgun (WGS) entry which is preliminary data.</text>
</comment>
<keyword evidence="2" id="KW-0975">Bacterial flagellum</keyword>
<dbReference type="PANTHER" id="PTHR30435">
    <property type="entry name" value="FLAGELLAR PROTEIN"/>
    <property type="match status" value="1"/>
</dbReference>
<sequence>MLRGFYTAAAGMLSQQRRQEMLTNNLANANTPGFKADQGSLRAFPEMLITSMNTETLPVKKRYQLNGIQTIGPINTGVYMQEALPKFKQGDIQETGNQTDLALIDGNLPVNPNTNRPGAIFFQVLDVNGEPRYTRNGNFTVDGEGYLTTTDGYYVTDTFGDPLMIFGNDFTVTADGRFFEDGEDTGQQIQIAYAEDPGQLVKEGNGLFRLDGANQELPSALDNPEITYQVKQKFIERSNVNIEQTMTEMMTAYRTFEANQKVVQAYDKSMEKAVNEIGRIS</sequence>
<dbReference type="GO" id="GO:0009425">
    <property type="term" value="C:bacterial-type flagellum basal body"/>
    <property type="evidence" value="ECO:0007669"/>
    <property type="project" value="UniProtKB-SubCell"/>
</dbReference>
<keyword evidence="6" id="KW-0282">Flagellum</keyword>
<dbReference type="InterPro" id="IPR020013">
    <property type="entry name" value="Flagellar_FlgE/F/G"/>
</dbReference>
<feature type="domain" description="Flagellar basal-body/hook protein C-terminal" evidence="4">
    <location>
        <begin position="231"/>
        <end position="275"/>
    </location>
</feature>
<dbReference type="GO" id="GO:0071978">
    <property type="term" value="P:bacterial-type flagellum-dependent swarming motility"/>
    <property type="evidence" value="ECO:0007669"/>
    <property type="project" value="TreeGrafter"/>
</dbReference>
<feature type="domain" description="Flagellar basal body rod protein N-terminal" evidence="3">
    <location>
        <begin position="5"/>
        <end position="35"/>
    </location>
</feature>
<evidence type="ECO:0000256" key="1">
    <source>
        <dbReference type="ARBA" id="ARBA00009677"/>
    </source>
</evidence>
<dbReference type="PATRIC" id="fig|1348973.3.peg.2557"/>
<reference evidence="6 7" key="1">
    <citation type="submission" date="2014-04" db="EMBL/GenBank/DDBJ databases">
        <title>Draft genome sequence of Bacillus azotoformans MEV2011, a (co-) denitrifying strain unable to grow in the presence of oxygen.</title>
        <authorList>
            <person name="Nielsen M."/>
            <person name="Schreiber L."/>
            <person name="Finster K."/>
            <person name="Schramm A."/>
        </authorList>
    </citation>
    <scope>NUCLEOTIDE SEQUENCE [LARGE SCALE GENOMIC DNA]</scope>
    <source>
        <strain evidence="6 7">MEV2011</strain>
    </source>
</reference>
<keyword evidence="6" id="KW-0966">Cell projection</keyword>
<feature type="domain" description="Flagellar hook protein FlgE/F/G-like D1" evidence="5">
    <location>
        <begin position="118"/>
        <end position="159"/>
    </location>
</feature>
<name>A0A072NL94_SCHAZ</name>
<dbReference type="Pfam" id="PF06429">
    <property type="entry name" value="Flg_bbr_C"/>
    <property type="match status" value="1"/>
</dbReference>
<proteinExistence type="inferred from homology"/>
<comment type="similarity">
    <text evidence="1 2">Belongs to the flagella basal body rod proteins family.</text>
</comment>
<dbReference type="PANTHER" id="PTHR30435:SF19">
    <property type="entry name" value="FLAGELLAR BASAL-BODY ROD PROTEIN FLGG"/>
    <property type="match status" value="1"/>
</dbReference>
<dbReference type="Pfam" id="PF22692">
    <property type="entry name" value="LlgE_F_G_D1"/>
    <property type="match status" value="1"/>
</dbReference>
<evidence type="ECO:0000313" key="7">
    <source>
        <dbReference type="Proteomes" id="UP000027936"/>
    </source>
</evidence>
<comment type="subcellular location">
    <subcellularLocation>
        <location evidence="2">Bacterial flagellum basal body</location>
    </subcellularLocation>
</comment>
<evidence type="ECO:0000259" key="5">
    <source>
        <dbReference type="Pfam" id="PF22692"/>
    </source>
</evidence>
<dbReference type="SUPFAM" id="SSF117143">
    <property type="entry name" value="Flagellar hook protein flgE"/>
    <property type="match status" value="1"/>
</dbReference>
<dbReference type="Pfam" id="PF00460">
    <property type="entry name" value="Flg_bb_rod"/>
    <property type="match status" value="1"/>
</dbReference>
<protein>
    <submittedName>
        <fullName evidence="6">Flagellar hook-basal body protein</fullName>
    </submittedName>
</protein>
<dbReference type="PROSITE" id="PS00588">
    <property type="entry name" value="FLAGELLA_BB_ROD"/>
    <property type="match status" value="1"/>
</dbReference>
<dbReference type="NCBIfam" id="TIGR03506">
    <property type="entry name" value="FlgEFG_subfam"/>
    <property type="match status" value="1"/>
</dbReference>
<dbReference type="Proteomes" id="UP000027936">
    <property type="component" value="Unassembled WGS sequence"/>
</dbReference>
<keyword evidence="6" id="KW-0969">Cilium</keyword>
<evidence type="ECO:0000256" key="2">
    <source>
        <dbReference type="RuleBase" id="RU362116"/>
    </source>
</evidence>
<dbReference type="AlphaFoldDB" id="A0A072NL94"/>
<dbReference type="InterPro" id="IPR053967">
    <property type="entry name" value="LlgE_F_G-like_D1"/>
</dbReference>
<dbReference type="OrthoDB" id="9800375at2"/>